<evidence type="ECO:0000313" key="8">
    <source>
        <dbReference type="EMBL" id="TXG73547.1"/>
    </source>
</evidence>
<dbReference type="Pfam" id="PF04844">
    <property type="entry name" value="Ovate"/>
    <property type="match status" value="1"/>
</dbReference>
<dbReference type="InterPro" id="IPR006458">
    <property type="entry name" value="Ovate_C"/>
</dbReference>
<keyword evidence="5 6" id="KW-0539">Nucleus</keyword>
<proteinExistence type="predicted"/>
<dbReference type="OrthoDB" id="689823at2759"/>
<gene>
    <name evidence="8" type="ORF">EZV62_002126</name>
</gene>
<keyword evidence="3 6" id="KW-0805">Transcription regulation</keyword>
<evidence type="ECO:0000256" key="3">
    <source>
        <dbReference type="ARBA" id="ARBA00023015"/>
    </source>
</evidence>
<comment type="caution">
    <text evidence="8">The sequence shown here is derived from an EMBL/GenBank/DDBJ whole genome shotgun (WGS) entry which is preliminary data.</text>
</comment>
<evidence type="ECO:0000256" key="2">
    <source>
        <dbReference type="ARBA" id="ARBA00022491"/>
    </source>
</evidence>
<evidence type="ECO:0000313" key="9">
    <source>
        <dbReference type="Proteomes" id="UP000323000"/>
    </source>
</evidence>
<evidence type="ECO:0000259" key="7">
    <source>
        <dbReference type="PROSITE" id="PS51754"/>
    </source>
</evidence>
<dbReference type="GO" id="GO:0005634">
    <property type="term" value="C:nucleus"/>
    <property type="evidence" value="ECO:0007669"/>
    <property type="project" value="UniProtKB-SubCell"/>
</dbReference>
<dbReference type="AlphaFoldDB" id="A0A5C7IW50"/>
<name>A0A5C7IW50_9ROSI</name>
<evidence type="ECO:0000256" key="4">
    <source>
        <dbReference type="ARBA" id="ARBA00023163"/>
    </source>
</evidence>
<dbReference type="NCBIfam" id="TIGR01568">
    <property type="entry name" value="A_thal_3678"/>
    <property type="match status" value="1"/>
</dbReference>
<organism evidence="8 9">
    <name type="scientific">Acer yangbiense</name>
    <dbReference type="NCBI Taxonomy" id="1000413"/>
    <lineage>
        <taxon>Eukaryota</taxon>
        <taxon>Viridiplantae</taxon>
        <taxon>Streptophyta</taxon>
        <taxon>Embryophyta</taxon>
        <taxon>Tracheophyta</taxon>
        <taxon>Spermatophyta</taxon>
        <taxon>Magnoliopsida</taxon>
        <taxon>eudicotyledons</taxon>
        <taxon>Gunneridae</taxon>
        <taxon>Pentapetalae</taxon>
        <taxon>rosids</taxon>
        <taxon>malvids</taxon>
        <taxon>Sapindales</taxon>
        <taxon>Sapindaceae</taxon>
        <taxon>Hippocastanoideae</taxon>
        <taxon>Acereae</taxon>
        <taxon>Acer</taxon>
    </lineage>
</organism>
<evidence type="ECO:0000256" key="6">
    <source>
        <dbReference type="RuleBase" id="RU367028"/>
    </source>
</evidence>
<dbReference type="PANTHER" id="PTHR33057:SF113">
    <property type="entry name" value="TRANSCRIPTION REPRESSOR"/>
    <property type="match status" value="1"/>
</dbReference>
<dbReference type="PROSITE" id="PS51754">
    <property type="entry name" value="OVATE"/>
    <property type="match status" value="1"/>
</dbReference>
<protein>
    <recommendedName>
        <fullName evidence="6">Transcription repressor</fullName>
    </recommendedName>
    <alternativeName>
        <fullName evidence="6">Ovate family protein</fullName>
    </alternativeName>
</protein>
<evidence type="ECO:0000256" key="1">
    <source>
        <dbReference type="ARBA" id="ARBA00004123"/>
    </source>
</evidence>
<comment type="subcellular location">
    <subcellularLocation>
        <location evidence="1 6">Nucleus</location>
    </subcellularLocation>
</comment>
<keyword evidence="9" id="KW-1185">Reference proteome</keyword>
<keyword evidence="4 6" id="KW-0804">Transcription</keyword>
<dbReference type="PANTHER" id="PTHR33057">
    <property type="entry name" value="TRANSCRIPTION REPRESSOR OFP7-RELATED"/>
    <property type="match status" value="1"/>
</dbReference>
<dbReference type="EMBL" id="VAHF01000001">
    <property type="protein sequence ID" value="TXG73547.1"/>
    <property type="molecule type" value="Genomic_DNA"/>
</dbReference>
<dbReference type="Proteomes" id="UP000323000">
    <property type="component" value="Chromosome 1"/>
</dbReference>
<sequence length="230" mass="25549">MKLFSFFKTRTSSSRPPSKHLKIISNTTECDRDKSRSAAVVDSPSCCLPAAVREESVGELVEMASKALKSNRLFFQPGNTSSILELQAAKYEFNNCETLDIDSEDPFWDFHNSMEEMVEAYEIKRWEHLEELLALYLRMNRKKNHGLIVGAFIDIFATISSTSSNCYASASSKNHRLLLSTAAATALIRRSRCTCSSTLSPSSAAVQENCVDLLKLQLLGPASAQSALFF</sequence>
<accession>A0A5C7IW50</accession>
<reference evidence="9" key="1">
    <citation type="journal article" date="2019" name="Gigascience">
        <title>De novo genome assembly of the endangered Acer yangbiense, a plant species with extremely small populations endemic to Yunnan Province, China.</title>
        <authorList>
            <person name="Yang J."/>
            <person name="Wariss H.M."/>
            <person name="Tao L."/>
            <person name="Zhang R."/>
            <person name="Yun Q."/>
            <person name="Hollingsworth P."/>
            <person name="Dao Z."/>
            <person name="Luo G."/>
            <person name="Guo H."/>
            <person name="Ma Y."/>
            <person name="Sun W."/>
        </authorList>
    </citation>
    <scope>NUCLEOTIDE SEQUENCE [LARGE SCALE GENOMIC DNA]</scope>
    <source>
        <strain evidence="9">cv. Malutang</strain>
    </source>
</reference>
<dbReference type="GO" id="GO:0045892">
    <property type="term" value="P:negative regulation of DNA-templated transcription"/>
    <property type="evidence" value="ECO:0007669"/>
    <property type="project" value="UniProtKB-UniRule"/>
</dbReference>
<keyword evidence="2 6" id="KW-0678">Repressor</keyword>
<comment type="function">
    <text evidence="6">Transcriptional repressor that regulates multiple aspects of plant growth and development.</text>
</comment>
<dbReference type="InterPro" id="IPR038933">
    <property type="entry name" value="Ovate"/>
</dbReference>
<evidence type="ECO:0000256" key="5">
    <source>
        <dbReference type="ARBA" id="ARBA00023242"/>
    </source>
</evidence>
<feature type="domain" description="OVATE" evidence="7">
    <location>
        <begin position="99"/>
        <end position="158"/>
    </location>
</feature>